<dbReference type="PANTHER" id="PTHR22550:SF5">
    <property type="entry name" value="LEUCINE ZIPPER PROTEIN 4"/>
    <property type="match status" value="1"/>
</dbReference>
<dbReference type="GO" id="GO:0016020">
    <property type="term" value="C:membrane"/>
    <property type="evidence" value="ECO:0007669"/>
    <property type="project" value="InterPro"/>
</dbReference>
<dbReference type="PANTHER" id="PTHR22550">
    <property type="entry name" value="SPORE GERMINATION PROTEIN"/>
    <property type="match status" value="1"/>
</dbReference>
<evidence type="ECO:0000313" key="5">
    <source>
        <dbReference type="Proteomes" id="UP000886785"/>
    </source>
</evidence>
<keyword evidence="3" id="KW-0812">Transmembrane</keyword>
<feature type="transmembrane region" description="Helical" evidence="3">
    <location>
        <begin position="286"/>
        <end position="308"/>
    </location>
</feature>
<evidence type="ECO:0000256" key="2">
    <source>
        <dbReference type="ARBA" id="ARBA00023136"/>
    </source>
</evidence>
<protein>
    <submittedName>
        <fullName evidence="4">Spore germination protein</fullName>
    </submittedName>
</protein>
<dbReference type="GO" id="GO:0009847">
    <property type="term" value="P:spore germination"/>
    <property type="evidence" value="ECO:0007669"/>
    <property type="project" value="InterPro"/>
</dbReference>
<feature type="transmembrane region" description="Helical" evidence="3">
    <location>
        <begin position="409"/>
        <end position="432"/>
    </location>
</feature>
<dbReference type="AlphaFoldDB" id="A0A9D1DQM7"/>
<dbReference type="EMBL" id="DVHF01000075">
    <property type="protein sequence ID" value="HIR57285.1"/>
    <property type="molecule type" value="Genomic_DNA"/>
</dbReference>
<reference evidence="4" key="1">
    <citation type="submission" date="2020-10" db="EMBL/GenBank/DDBJ databases">
        <authorList>
            <person name="Gilroy R."/>
        </authorList>
    </citation>
    <scope>NUCLEOTIDE SEQUENCE</scope>
    <source>
        <strain evidence="4">ChiSjej1B19-7085</strain>
    </source>
</reference>
<comment type="caution">
    <text evidence="4">The sequence shown here is derived from an EMBL/GenBank/DDBJ whole genome shotgun (WGS) entry which is preliminary data.</text>
</comment>
<name>A0A9D1DQM7_9FIRM</name>
<dbReference type="InterPro" id="IPR004995">
    <property type="entry name" value="Spore_Ger"/>
</dbReference>
<dbReference type="Pfam" id="PF03323">
    <property type="entry name" value="GerA"/>
    <property type="match status" value="1"/>
</dbReference>
<proteinExistence type="inferred from homology"/>
<gene>
    <name evidence="4" type="ORF">IAA54_06425</name>
</gene>
<dbReference type="PIRSF" id="PIRSF005690">
    <property type="entry name" value="GerBA"/>
    <property type="match status" value="1"/>
</dbReference>
<evidence type="ECO:0000256" key="3">
    <source>
        <dbReference type="SAM" id="Phobius"/>
    </source>
</evidence>
<accession>A0A9D1DQM7</accession>
<evidence type="ECO:0000256" key="1">
    <source>
        <dbReference type="ARBA" id="ARBA00005278"/>
    </source>
</evidence>
<sequence length="486" mass="53679">MPTPNLLSKSLLDNLIYFKGIFDECMDFMLREFTITGTKAAFLAIDGLVNKQVIAQGILNPILKAPILELTPDEKFNYIRDNALATADQTQLVSRDDIVDRLMSGFAVLLLDGCSRSIAFGVQGFQMRSISEPSGEVMQRGSREGFVEPYLINISMIRRRMRTPDLKFERMIIGSTSQTSVAICYLNSAVSKELLARVRAGLRRIDLPSVFASGYLSPFLENKSIFNGVGLSERPDTVCGKIMEGRVAIIIDGTPNVMVVPHLFVENFQSFDDYTTRPFYATFTRILKYIAFFLAMFLPGFYVAVVTFHPELLPEALLSKVAQAEATTPFPIALEAIVIHLIYEIMREAGLRVPRPLSHAVSIVGALVIGDTAVSAGLIGAPTLFIVAMTALSGYVTPDLYQPIAICRFLFIVIGGICGLWGVMLGFGFVMINICAESVYGMPFSAPISPFSLRGMRDVVIRASWKILGRRTEHVQDLPGAHIKKY</sequence>
<dbReference type="InterPro" id="IPR050768">
    <property type="entry name" value="UPF0353/GerABKA_families"/>
</dbReference>
<reference evidence="4" key="2">
    <citation type="journal article" date="2021" name="PeerJ">
        <title>Extensive microbial diversity within the chicken gut microbiome revealed by metagenomics and culture.</title>
        <authorList>
            <person name="Gilroy R."/>
            <person name="Ravi A."/>
            <person name="Getino M."/>
            <person name="Pursley I."/>
            <person name="Horton D.L."/>
            <person name="Alikhan N.F."/>
            <person name="Baker D."/>
            <person name="Gharbi K."/>
            <person name="Hall N."/>
            <person name="Watson M."/>
            <person name="Adriaenssens E.M."/>
            <person name="Foster-Nyarko E."/>
            <person name="Jarju S."/>
            <person name="Secka A."/>
            <person name="Antonio M."/>
            <person name="Oren A."/>
            <person name="Chaudhuri R.R."/>
            <person name="La Ragione R."/>
            <person name="Hildebrand F."/>
            <person name="Pallen M.J."/>
        </authorList>
    </citation>
    <scope>NUCLEOTIDE SEQUENCE</scope>
    <source>
        <strain evidence="4">ChiSjej1B19-7085</strain>
    </source>
</reference>
<dbReference type="Proteomes" id="UP000886785">
    <property type="component" value="Unassembled WGS sequence"/>
</dbReference>
<feature type="transmembrane region" description="Helical" evidence="3">
    <location>
        <begin position="376"/>
        <end position="397"/>
    </location>
</feature>
<keyword evidence="3" id="KW-1133">Transmembrane helix</keyword>
<evidence type="ECO:0000313" key="4">
    <source>
        <dbReference type="EMBL" id="HIR57285.1"/>
    </source>
</evidence>
<keyword evidence="2 3" id="KW-0472">Membrane</keyword>
<organism evidence="4 5">
    <name type="scientific">Candidatus Gallacutalibacter pullicola</name>
    <dbReference type="NCBI Taxonomy" id="2840830"/>
    <lineage>
        <taxon>Bacteria</taxon>
        <taxon>Bacillati</taxon>
        <taxon>Bacillota</taxon>
        <taxon>Clostridia</taxon>
        <taxon>Eubacteriales</taxon>
        <taxon>Candidatus Gallacutalibacter</taxon>
    </lineage>
</organism>
<comment type="similarity">
    <text evidence="1">Belongs to the GerABKA family.</text>
</comment>